<dbReference type="SUPFAM" id="SSF56219">
    <property type="entry name" value="DNase I-like"/>
    <property type="match status" value="1"/>
</dbReference>
<keyword evidence="6" id="KW-0863">Zinc-finger</keyword>
<evidence type="ECO:0000313" key="10">
    <source>
        <dbReference type="EnsemblPlants" id="cds.evm.model.03.1656"/>
    </source>
</evidence>
<dbReference type="CDD" id="cd01650">
    <property type="entry name" value="RT_nLTR_like"/>
    <property type="match status" value="1"/>
</dbReference>
<evidence type="ECO:0000259" key="8">
    <source>
        <dbReference type="PROSITE" id="PS50158"/>
    </source>
</evidence>
<dbReference type="Pfam" id="PF00078">
    <property type="entry name" value="RVT_1"/>
    <property type="match status" value="1"/>
</dbReference>
<evidence type="ECO:0000256" key="3">
    <source>
        <dbReference type="ARBA" id="ARBA00022679"/>
    </source>
</evidence>
<keyword evidence="11" id="KW-1185">Reference proteome</keyword>
<dbReference type="Pfam" id="PF13847">
    <property type="entry name" value="Methyltransf_31"/>
    <property type="match status" value="1"/>
</dbReference>
<feature type="domain" description="Reverse transcriptase" evidence="9">
    <location>
        <begin position="1410"/>
        <end position="1680"/>
    </location>
</feature>
<feature type="domain" description="CCHC-type" evidence="8">
    <location>
        <begin position="520"/>
        <end position="534"/>
    </location>
</feature>
<dbReference type="HAMAP" id="MF_03188">
    <property type="entry name" value="Methyltr_EFM4"/>
    <property type="match status" value="1"/>
</dbReference>
<sequence length="1911" mass="212254">MAGIRLQPPEDSDLSHQTRATPPAADLVSDDDRSIAADSWSIKSEYGSTLDDDQRHADAAEALSVGNFRAASDYSSDKDEPDSEAEASMLGLQSYWDSAYADELTNFREHGHSGEVWFGTDVMEVVSSWTKSLCIDISKGHHPNHVDETSDSVEYGDKYLTSWSVLDIGTGNGLLLQELAKQGFSDLTGTDYSDGAIDLARRLAQRDGFVNINFLVDDVLDTKLGRQFQLVMDKGTLDAIGLHPDGPIKRMMYWDSVSRLVAKGGLLVITSCNNTKDELVEEVESFNKRSIGISQEAEESNKDQEASKVVPPFQYFSHVRTYPTFEFGGSVGSRVATVAFIPLKSVDSFERKVIAPMVVEETSVVEFVAKVWNKPVSVLAMGDGSKDSNVFGFGFAYAEDRKWALLHGPWCIRGYTLVLRAWTPATDGLVVFHLLRVGIHLHNLPHEYFSVSNGNLLGGLVGKVVKVDLQEEKPALWDDFLKVLVDIDINAPLVSGFFFDVADGVKKWIQVKYEKIGIFCYFCGRLGHQRRGCRLSSPVMVTNVNGTPFPMFGPWLSTVSAYRDVFSGPKPVASHRVLAATQRKATGILESMPATMEGGGVDPKLSISNQVRRPRHSAMVTSRGAASLGQSQRRAWLPKSGPFRSVNAIASFGRGKNTEGLVEGKTPDCLPIVVLNENDRSKKGIDDLNKETVGENGDNGLCAGPSSNGPRLGNFGGPPLFISDDVASNQNGINEMGIGPVPLGPCLSSNEQNNICASSLAIGPSLPDGYFKPIGPEFNESNGFASKEGGNGKLRDKDSSSLVIYNEVNALDGIGQAEKPTLLVPSSEPDVVCGAKVLSDEEKALSKFFQAQEKLLYDLKNFGELDLYEIRKIGGDIGVPASSKINERTTPFKKRKFEASASLCSRPHKIHRKHPDVVRDFPWDTNRRHNDSRELSDEPSEESSKSLSRSGIMKNPLVGSFIVDDSGSSVSAYSHTPVEENVESPPQEARSPNFVFLSELKVDAKPLVRTLKNLHFYFNICVPPSGTAGGIILAWKMEFSFECVSCTCNHISGLVYSDPPSHPWLLSCVYGPPYMNAKKKFWSEFLKLRDKFGGPWLILGDTNFVLSDSEREGSSGRDPFIPVISNLVDSCGLINMPIQGDKMTWDNHCSGRSHVKSALDKGLVNGAWLNLFPRALLCSIQTCNSDHRPLCLLSGGKEPRFQRSFKFEEGWTRDERSKLVAANALNSVNHSWPPARVFKKVGATRVALLHWNRTQFGKLDMVIKDLEKKLNDLQRLPAGSRDWNRECDLRRELNESQERKAIYWKQRARISWIKEGDKCSKFFFLSAAIKGRRNAIESILDKNNLWISSRELIGREFIDFFKGIFSGADNGMDYDCSHLFQERLSWEESESLISCPSPDEIKRTIFAMNNHKAPGPDGIGINSTNVVLIPKVQNPKRTTQFRPISLCNVVYKVISKILANRIKPLLPSLICPTQAAFVPGRNIHDNNVLVQEIIHSFNRKKGKEGLFAIKIDLVKAYDRLSWRFIDHVMECVGTPVKFRNWISQCISTTTLNFCVNGGQVGKISPSCGLRQGDPLSPYLFIWAADVLSRLLHEALAQGNIQGIKLSRGGPTLSHIFFADDLILVGKANVNEVNGFWRCLENFCNWSGQQVNRLKTSIFFSWPLFRSRQKDADFNFILDNLTAKLQGCKAKTLSKAGRATLIKSVGLSMPMYAMQTTKLSNRMVNRIDGLVRDFWWGFEKGNHGIHLKAWDKLCLPKSLGGLGFRKTREMNQAFLAKWGWNILTGSQSLCCKVLAAKYLKGKDLLNYKCKSSDSWFWKCVVKANSILRRGACKIMNNGESTNVWEDPWIPHCKGFCPKPRPGNHSNLSRVADLMLSNGRWDINKLEESFDQETVAAILEGGHPSGQGVDRWI</sequence>
<dbReference type="InterPro" id="IPR026635">
    <property type="entry name" value="Efm4/METTL10"/>
</dbReference>
<dbReference type="Gene3D" id="3.60.10.10">
    <property type="entry name" value="Endonuclease/exonuclease/phosphatase"/>
    <property type="match status" value="1"/>
</dbReference>
<dbReference type="PANTHER" id="PTHR12843:SF5">
    <property type="entry name" value="EEF1A LYSINE METHYLTRANSFERASE 2"/>
    <property type="match status" value="1"/>
</dbReference>
<keyword evidence="6" id="KW-0862">Zinc</keyword>
<dbReference type="GO" id="GO:0008270">
    <property type="term" value="F:zinc ion binding"/>
    <property type="evidence" value="ECO:0007669"/>
    <property type="project" value="UniProtKB-KW"/>
</dbReference>
<keyword evidence="4 5" id="KW-0949">S-adenosyl-L-methionine</keyword>
<dbReference type="InterPro" id="IPR025836">
    <property type="entry name" value="Zn_knuckle_CX2CX4HX4C"/>
</dbReference>
<dbReference type="Proteomes" id="UP000596661">
    <property type="component" value="Chromosome 3"/>
</dbReference>
<dbReference type="SUPFAM" id="SSF53335">
    <property type="entry name" value="S-adenosyl-L-methionine-dependent methyltransferases"/>
    <property type="match status" value="1"/>
</dbReference>
<feature type="region of interest" description="Disordered" evidence="7">
    <location>
        <begin position="1"/>
        <end position="32"/>
    </location>
</feature>
<dbReference type="InterPro" id="IPR025714">
    <property type="entry name" value="Methyltranfer_dom"/>
</dbReference>
<feature type="region of interest" description="Disordered" evidence="7">
    <location>
        <begin position="915"/>
        <end position="951"/>
    </location>
</feature>
<proteinExistence type="inferred from homology"/>
<comment type="function">
    <text evidence="5">S-adenosyl-L-methionine-dependent protein-lysine N-methyltransferase that methylates elongation factor 1-alpha.</text>
</comment>
<dbReference type="PROSITE" id="PS50158">
    <property type="entry name" value="ZF_CCHC"/>
    <property type="match status" value="1"/>
</dbReference>
<keyword evidence="6" id="KW-0479">Metal-binding</keyword>
<organism evidence="10 11">
    <name type="scientific">Cannabis sativa</name>
    <name type="common">Hemp</name>
    <name type="synonym">Marijuana</name>
    <dbReference type="NCBI Taxonomy" id="3483"/>
    <lineage>
        <taxon>Eukaryota</taxon>
        <taxon>Viridiplantae</taxon>
        <taxon>Streptophyta</taxon>
        <taxon>Embryophyta</taxon>
        <taxon>Tracheophyta</taxon>
        <taxon>Spermatophyta</taxon>
        <taxon>Magnoliopsida</taxon>
        <taxon>eudicotyledons</taxon>
        <taxon>Gunneridae</taxon>
        <taxon>Pentapetalae</taxon>
        <taxon>rosids</taxon>
        <taxon>fabids</taxon>
        <taxon>Rosales</taxon>
        <taxon>Cannabaceae</taxon>
        <taxon>Cannabis</taxon>
    </lineage>
</organism>
<protein>
    <recommendedName>
        <fullName evidence="5">Protein-lysine N-methyltransferase</fullName>
        <ecNumber evidence="5">2.1.1.-</ecNumber>
    </recommendedName>
</protein>
<accession>A0A803P657</accession>
<dbReference type="Gene3D" id="3.40.50.150">
    <property type="entry name" value="Vaccinia Virus protein VP39"/>
    <property type="match status" value="1"/>
</dbReference>
<evidence type="ECO:0000256" key="2">
    <source>
        <dbReference type="ARBA" id="ARBA00022603"/>
    </source>
</evidence>
<reference evidence="10" key="2">
    <citation type="submission" date="2021-03" db="UniProtKB">
        <authorList>
            <consortium name="EnsemblPlants"/>
        </authorList>
    </citation>
    <scope>IDENTIFICATION</scope>
</reference>
<dbReference type="FunFam" id="3.40.50.150:FF:000184">
    <property type="entry name" value="Protein-lysine N-methyltransferase Os01g0121100"/>
    <property type="match status" value="1"/>
</dbReference>
<dbReference type="CDD" id="cd02440">
    <property type="entry name" value="AdoMet_MTases"/>
    <property type="match status" value="1"/>
</dbReference>
<evidence type="ECO:0000313" key="11">
    <source>
        <dbReference type="Proteomes" id="UP000596661"/>
    </source>
</evidence>
<reference evidence="10" key="1">
    <citation type="submission" date="2018-11" db="EMBL/GenBank/DDBJ databases">
        <authorList>
            <person name="Grassa J C."/>
        </authorList>
    </citation>
    <scope>NUCLEOTIDE SEQUENCE [LARGE SCALE GENOMIC DNA]</scope>
</reference>
<dbReference type="GO" id="GO:0005737">
    <property type="term" value="C:cytoplasm"/>
    <property type="evidence" value="ECO:0007669"/>
    <property type="project" value="UniProtKB-SubCell"/>
</dbReference>
<name>A0A803P657_CANSA</name>
<dbReference type="EnsemblPlants" id="evm.model.03.1656">
    <property type="protein sequence ID" value="cds.evm.model.03.1656"/>
    <property type="gene ID" value="evm.TU.03.1656"/>
</dbReference>
<keyword evidence="1 5" id="KW-0963">Cytoplasm</keyword>
<dbReference type="GO" id="GO:0032259">
    <property type="term" value="P:methylation"/>
    <property type="evidence" value="ECO:0007669"/>
    <property type="project" value="UniProtKB-KW"/>
</dbReference>
<dbReference type="Gramene" id="evm.model.03.1656">
    <property type="protein sequence ID" value="cds.evm.model.03.1656"/>
    <property type="gene ID" value="evm.TU.03.1656"/>
</dbReference>
<evidence type="ECO:0000256" key="6">
    <source>
        <dbReference type="PROSITE-ProRule" id="PRU00047"/>
    </source>
</evidence>
<evidence type="ECO:0000256" key="4">
    <source>
        <dbReference type="ARBA" id="ARBA00022691"/>
    </source>
</evidence>
<dbReference type="InterPro" id="IPR029063">
    <property type="entry name" value="SAM-dependent_MTases_sf"/>
</dbReference>
<dbReference type="EC" id="2.1.1.-" evidence="5"/>
<dbReference type="Pfam" id="PF14392">
    <property type="entry name" value="zf-CCHC_4"/>
    <property type="match status" value="1"/>
</dbReference>
<comment type="subcellular location">
    <subcellularLocation>
        <location evidence="5">Cytoplasm</location>
    </subcellularLocation>
</comment>
<evidence type="ECO:0000259" key="9">
    <source>
        <dbReference type="PROSITE" id="PS50878"/>
    </source>
</evidence>
<dbReference type="GO" id="GO:0016279">
    <property type="term" value="F:protein-lysine N-methyltransferase activity"/>
    <property type="evidence" value="ECO:0007669"/>
    <property type="project" value="UniProtKB-UniRule"/>
</dbReference>
<feature type="compositionally biased region" description="Basic and acidic residues" evidence="7">
    <location>
        <begin position="915"/>
        <end position="936"/>
    </location>
</feature>
<dbReference type="PANTHER" id="PTHR12843">
    <property type="entry name" value="PROTEIN-LYSINE N-METHYLTRANSFERASE METTL10"/>
    <property type="match status" value="1"/>
</dbReference>
<dbReference type="PROSITE" id="PS50878">
    <property type="entry name" value="RT_POL"/>
    <property type="match status" value="1"/>
</dbReference>
<keyword evidence="2 5" id="KW-0489">Methyltransferase</keyword>
<comment type="similarity">
    <text evidence="5">Belongs to the class I-like SAM-binding methyltransferase superfamily. EFM4 family.</text>
</comment>
<dbReference type="InterPro" id="IPR001878">
    <property type="entry name" value="Znf_CCHC"/>
</dbReference>
<dbReference type="InterPro" id="IPR036691">
    <property type="entry name" value="Endo/exonu/phosph_ase_sf"/>
</dbReference>
<evidence type="ECO:0000256" key="7">
    <source>
        <dbReference type="SAM" id="MobiDB-lite"/>
    </source>
</evidence>
<evidence type="ECO:0000256" key="1">
    <source>
        <dbReference type="ARBA" id="ARBA00022490"/>
    </source>
</evidence>
<dbReference type="EMBL" id="UZAU01000327">
    <property type="status" value="NOT_ANNOTATED_CDS"/>
    <property type="molecule type" value="Genomic_DNA"/>
</dbReference>
<keyword evidence="3 5" id="KW-0808">Transferase</keyword>
<dbReference type="InterPro" id="IPR000477">
    <property type="entry name" value="RT_dom"/>
</dbReference>
<dbReference type="GO" id="GO:0003676">
    <property type="term" value="F:nucleic acid binding"/>
    <property type="evidence" value="ECO:0007669"/>
    <property type="project" value="InterPro"/>
</dbReference>
<evidence type="ECO:0000256" key="5">
    <source>
        <dbReference type="HAMAP-Rule" id="MF_03188"/>
    </source>
</evidence>